<dbReference type="PANTHER" id="PTHR23523:SF2">
    <property type="entry name" value="2-NITROIMIDAZOLE TRANSPORTER"/>
    <property type="match status" value="1"/>
</dbReference>
<reference evidence="8 9" key="1">
    <citation type="submission" date="2024-08" db="EMBL/GenBank/DDBJ databases">
        <authorList>
            <person name="Arias E."/>
        </authorList>
    </citation>
    <scope>NUCLEOTIDE SEQUENCE [LARGE SCALE GENOMIC DNA]</scope>
    <source>
        <strain evidence="8 9">FAM 25317</strain>
    </source>
</reference>
<feature type="transmembrane region" description="Helical" evidence="6">
    <location>
        <begin position="362"/>
        <end position="380"/>
    </location>
</feature>
<evidence type="ECO:0000256" key="2">
    <source>
        <dbReference type="ARBA" id="ARBA00022448"/>
    </source>
</evidence>
<dbReference type="InterPro" id="IPR011701">
    <property type="entry name" value="MFS"/>
</dbReference>
<dbReference type="Proteomes" id="UP001625389">
    <property type="component" value="Unassembled WGS sequence"/>
</dbReference>
<feature type="transmembrane region" description="Helical" evidence="6">
    <location>
        <begin position="38"/>
        <end position="59"/>
    </location>
</feature>
<evidence type="ECO:0000256" key="4">
    <source>
        <dbReference type="ARBA" id="ARBA00022989"/>
    </source>
</evidence>
<gene>
    <name evidence="8" type="ORF">ACEN34_02315</name>
</gene>
<feature type="transmembrane region" description="Helical" evidence="6">
    <location>
        <begin position="337"/>
        <end position="356"/>
    </location>
</feature>
<keyword evidence="3 6" id="KW-0812">Transmembrane</keyword>
<dbReference type="Gene3D" id="1.20.1250.20">
    <property type="entry name" value="MFS general substrate transporter like domains"/>
    <property type="match status" value="2"/>
</dbReference>
<dbReference type="PROSITE" id="PS50850">
    <property type="entry name" value="MFS"/>
    <property type="match status" value="1"/>
</dbReference>
<feature type="domain" description="Major facilitator superfamily (MFS) profile" evidence="7">
    <location>
        <begin position="9"/>
        <end position="384"/>
    </location>
</feature>
<dbReference type="InterPro" id="IPR036259">
    <property type="entry name" value="MFS_trans_sf"/>
</dbReference>
<dbReference type="EMBL" id="JBGQPK010000005">
    <property type="protein sequence ID" value="MFL2028445.1"/>
    <property type="molecule type" value="Genomic_DNA"/>
</dbReference>
<evidence type="ECO:0000256" key="6">
    <source>
        <dbReference type="SAM" id="Phobius"/>
    </source>
</evidence>
<proteinExistence type="predicted"/>
<evidence type="ECO:0000256" key="5">
    <source>
        <dbReference type="ARBA" id="ARBA00023136"/>
    </source>
</evidence>
<feature type="transmembrane region" description="Helical" evidence="6">
    <location>
        <begin position="71"/>
        <end position="89"/>
    </location>
</feature>
<dbReference type="RefSeq" id="WP_407136887.1">
    <property type="nucleotide sequence ID" value="NZ_JBGQPK010000005.1"/>
</dbReference>
<name>A0ABW8UCA2_9LACO</name>
<accession>A0ABW8UCA2</accession>
<evidence type="ECO:0000259" key="7">
    <source>
        <dbReference type="PROSITE" id="PS50850"/>
    </source>
</evidence>
<dbReference type="PANTHER" id="PTHR23523">
    <property type="match status" value="1"/>
</dbReference>
<protein>
    <submittedName>
        <fullName evidence="8">CynX/NimT family MFS transporter</fullName>
    </submittedName>
</protein>
<dbReference type="InterPro" id="IPR020846">
    <property type="entry name" value="MFS_dom"/>
</dbReference>
<evidence type="ECO:0000313" key="9">
    <source>
        <dbReference type="Proteomes" id="UP001625389"/>
    </source>
</evidence>
<dbReference type="InterPro" id="IPR052524">
    <property type="entry name" value="MFS_Cyanate_Porter"/>
</dbReference>
<sequence>MLPKRYRWLLVGIVLLGACLRMPITAIPALLDIIQRSLQLPASLLGSLTTIPLLCFALLSPFTPQLARRWGNEMTILVALIILAVGNFMHGFSAAWLLLGTLFIGIGIAVMNVLVPAVIADHFPQRLGHVTSLYTFSMTLFSALGAGASAPLAKQFGWQPVLQSLAVITAVIALLWLPNLRLNHRLLTTSLQSKARSVWRVRGAWLMTVTMGIQSLLFYTVLTWLPKIMTSRGVPATTAGLMLGLFQLAALPAAYFIPTLAAKLQRQSYLVWVICLMFILGLAGLLVPSRSLWYLGVICILLGLASTGAFGLCMTLFSLKTTNAAETAAISGMAQSAGYLLAAIGPVSFGLIYGAVHSWTLLLVLLIILAICMLISALAVDRRKTIFD</sequence>
<keyword evidence="9" id="KW-1185">Reference proteome</keyword>
<feature type="transmembrane region" description="Helical" evidence="6">
    <location>
        <begin position="269"/>
        <end position="287"/>
    </location>
</feature>
<evidence type="ECO:0000256" key="1">
    <source>
        <dbReference type="ARBA" id="ARBA00004651"/>
    </source>
</evidence>
<keyword evidence="4 6" id="KW-1133">Transmembrane helix</keyword>
<dbReference type="CDD" id="cd17339">
    <property type="entry name" value="MFS_NIMT_CynX_like"/>
    <property type="match status" value="1"/>
</dbReference>
<feature type="transmembrane region" description="Helical" evidence="6">
    <location>
        <begin position="237"/>
        <end position="257"/>
    </location>
</feature>
<keyword evidence="5 6" id="KW-0472">Membrane</keyword>
<dbReference type="SUPFAM" id="SSF103473">
    <property type="entry name" value="MFS general substrate transporter"/>
    <property type="match status" value="1"/>
</dbReference>
<dbReference type="PROSITE" id="PS51257">
    <property type="entry name" value="PROKAR_LIPOPROTEIN"/>
    <property type="match status" value="1"/>
</dbReference>
<dbReference type="Pfam" id="PF07690">
    <property type="entry name" value="MFS_1"/>
    <property type="match status" value="1"/>
</dbReference>
<evidence type="ECO:0000313" key="8">
    <source>
        <dbReference type="EMBL" id="MFL2028445.1"/>
    </source>
</evidence>
<keyword evidence="2" id="KW-0813">Transport</keyword>
<evidence type="ECO:0000256" key="3">
    <source>
        <dbReference type="ARBA" id="ARBA00022692"/>
    </source>
</evidence>
<feature type="transmembrane region" description="Helical" evidence="6">
    <location>
        <begin position="203"/>
        <end position="225"/>
    </location>
</feature>
<feature type="transmembrane region" description="Helical" evidence="6">
    <location>
        <begin position="162"/>
        <end position="182"/>
    </location>
</feature>
<organism evidence="8 9">
    <name type="scientific">Loigolactobacillus zhaoyuanensis</name>
    <dbReference type="NCBI Taxonomy" id="2486017"/>
    <lineage>
        <taxon>Bacteria</taxon>
        <taxon>Bacillati</taxon>
        <taxon>Bacillota</taxon>
        <taxon>Bacilli</taxon>
        <taxon>Lactobacillales</taxon>
        <taxon>Lactobacillaceae</taxon>
        <taxon>Loigolactobacillus</taxon>
    </lineage>
</organism>
<comment type="caution">
    <text evidence="8">The sequence shown here is derived from an EMBL/GenBank/DDBJ whole genome shotgun (WGS) entry which is preliminary data.</text>
</comment>
<comment type="subcellular location">
    <subcellularLocation>
        <location evidence="1">Cell membrane</location>
        <topology evidence="1">Multi-pass membrane protein</topology>
    </subcellularLocation>
</comment>
<feature type="transmembrane region" description="Helical" evidence="6">
    <location>
        <begin position="95"/>
        <end position="119"/>
    </location>
</feature>
<feature type="transmembrane region" description="Helical" evidence="6">
    <location>
        <begin position="131"/>
        <end position="150"/>
    </location>
</feature>
<feature type="transmembrane region" description="Helical" evidence="6">
    <location>
        <begin position="293"/>
        <end position="317"/>
    </location>
</feature>